<dbReference type="Gene3D" id="1.10.4080.10">
    <property type="entry name" value="ADP-ribosylation/Crystallin J1"/>
    <property type="match status" value="1"/>
</dbReference>
<dbReference type="PATRIC" id="fig|1678841.3.peg.315"/>
<gene>
    <name evidence="2" type="ORF">TBC1_11274</name>
</gene>
<dbReference type="STRING" id="1678841.TBC1_11274"/>
<dbReference type="SUPFAM" id="SSF101478">
    <property type="entry name" value="ADP-ribosylglycohydrolase"/>
    <property type="match status" value="1"/>
</dbReference>
<dbReference type="AlphaFoldDB" id="A0A0S7BX99"/>
<dbReference type="Gene3D" id="2.60.40.10">
    <property type="entry name" value="Immunoglobulins"/>
    <property type="match status" value="1"/>
</dbReference>
<dbReference type="GO" id="GO:0016020">
    <property type="term" value="C:membrane"/>
    <property type="evidence" value="ECO:0007669"/>
    <property type="project" value="InterPro"/>
</dbReference>
<accession>A0A0S7BX99</accession>
<name>A0A0S7BX99_9BACT</name>
<dbReference type="GO" id="GO:0005509">
    <property type="term" value="F:calcium ion binding"/>
    <property type="evidence" value="ECO:0007669"/>
    <property type="project" value="InterPro"/>
</dbReference>
<dbReference type="InterPro" id="IPR015919">
    <property type="entry name" value="Cadherin-like_sf"/>
</dbReference>
<feature type="binding site" evidence="1">
    <location>
        <position position="308"/>
    </location>
    <ligand>
        <name>Mg(2+)</name>
        <dbReference type="ChEBI" id="CHEBI:18420"/>
        <label>1</label>
    </ligand>
</feature>
<dbReference type="InterPro" id="IPR036705">
    <property type="entry name" value="Ribosyl_crysJ1_sf"/>
</dbReference>
<dbReference type="SUPFAM" id="SSF49313">
    <property type="entry name" value="Cadherin-like"/>
    <property type="match status" value="1"/>
</dbReference>
<dbReference type="Pfam" id="PF05345">
    <property type="entry name" value="He_PIG"/>
    <property type="match status" value="1"/>
</dbReference>
<keyword evidence="1" id="KW-0479">Metal-binding</keyword>
<keyword evidence="1" id="KW-0460">Magnesium</keyword>
<evidence type="ECO:0000313" key="3">
    <source>
        <dbReference type="Proteomes" id="UP000053091"/>
    </source>
</evidence>
<keyword evidence="3" id="KW-1185">Reference proteome</keyword>
<reference evidence="2" key="1">
    <citation type="journal article" date="2015" name="Genome Announc.">
        <title>Draft Genome Sequence of Bacteroidales Strain TBC1, a Novel Isolate from a Methanogenic Wastewater Treatment System.</title>
        <authorList>
            <person name="Tourlousse D.M."/>
            <person name="Matsuura N."/>
            <person name="Sun L."/>
            <person name="Toyonaga M."/>
            <person name="Kuroda K."/>
            <person name="Ohashi A."/>
            <person name="Cruz R."/>
            <person name="Yamaguchi T."/>
            <person name="Sekiguchi Y."/>
        </authorList>
    </citation>
    <scope>NUCLEOTIDE SEQUENCE [LARGE SCALE GENOMIC DNA]</scope>
    <source>
        <strain evidence="2">TBC1</strain>
    </source>
</reference>
<evidence type="ECO:0000313" key="2">
    <source>
        <dbReference type="EMBL" id="GAP42145.1"/>
    </source>
</evidence>
<dbReference type="InterPro" id="IPR013783">
    <property type="entry name" value="Ig-like_fold"/>
</dbReference>
<protein>
    <submittedName>
        <fullName evidence="2">Protein containing putative Ig domain</fullName>
    </submittedName>
</protein>
<proteinExistence type="predicted"/>
<comment type="cofactor">
    <cofactor evidence="1">
        <name>Mg(2+)</name>
        <dbReference type="ChEBI" id="CHEBI:18420"/>
    </cofactor>
    <text evidence="1">Binds 2 magnesium ions per subunit.</text>
</comment>
<dbReference type="InterPro" id="IPR005502">
    <property type="entry name" value="Ribosyl_crysJ1"/>
</dbReference>
<dbReference type="RefSeq" id="WP_062037397.1">
    <property type="nucleotide sequence ID" value="NZ_DF968182.1"/>
</dbReference>
<dbReference type="EMBL" id="DF968182">
    <property type="protein sequence ID" value="GAP42145.1"/>
    <property type="molecule type" value="Genomic_DNA"/>
</dbReference>
<evidence type="ECO:0000256" key="1">
    <source>
        <dbReference type="PIRSR" id="PIRSR605502-1"/>
    </source>
</evidence>
<feature type="binding site" evidence="1">
    <location>
        <position position="306"/>
    </location>
    <ligand>
        <name>Mg(2+)</name>
        <dbReference type="ChEBI" id="CHEBI:18420"/>
        <label>1</label>
    </ligand>
</feature>
<organism evidence="2">
    <name type="scientific">Lentimicrobium saccharophilum</name>
    <dbReference type="NCBI Taxonomy" id="1678841"/>
    <lineage>
        <taxon>Bacteria</taxon>
        <taxon>Pseudomonadati</taxon>
        <taxon>Bacteroidota</taxon>
        <taxon>Bacteroidia</taxon>
        <taxon>Bacteroidales</taxon>
        <taxon>Lentimicrobiaceae</taxon>
        <taxon>Lentimicrobium</taxon>
    </lineage>
</organism>
<dbReference type="Pfam" id="PF03747">
    <property type="entry name" value="ADP_ribosyl_GH"/>
    <property type="match status" value="1"/>
</dbReference>
<dbReference type="Proteomes" id="UP000053091">
    <property type="component" value="Unassembled WGS sequence"/>
</dbReference>
<sequence length="663" mass="74672">MKRKNLHFRVQATLLLMLFPFFLSAGKPLRIKKSDLRDKIEAAWVGQMIGNIYGLPHENKYVNAPGPENWPYGYTKNLDKLQKYDGAFSDDDTDLEYMYLLQMMKHGPEPTYAQLRDAWMYHIRDRVWLANRGALGLMHYGYTPPFTGSKELNPHWYQIDPQLINEIWAFTAPGMIKYAADKSEWAARITSDDWGVEPTIHYGAMYAAAFFEKDISKLIDIGLKSLPADGRYAATVKDMISLHAKFPKDWKAAWQEMAQKYYINEHDMTKTIWNANLNGACAILAILYGEGDFQRTLDLSCAMGFDADNQAATVAGLMGVMYGMKGLPENLYLPVKGWTKPFNDKYINITRHDLPDTQISTMVDNTLQQTIDLIVSKGGKVTGKPGSEVIVINPDADFRAPMEFYFGPDPVLEAGKAVDFSFYTPANKIYNWSMISGTLPAGLTFTNGRLTGTPVKAGDYSMVLQISDGKAKQTREFSLLVRGRNLAPLADTIYSNVRKLNEKVLDSCWYTFGKSLYAKEISVINDGKTSGPGSVFYSLAAKANIPKVDYYGYGWNEPQEVGMIVFNTGGMEEFGGWFTSLNVQYLNEAGRWVPVEKSIVNPPLPASDIVFIQPHYAEYVLRFDPVKTKGIRIIGDAMVQSHWNKYTRNVSAFTSITELSVYP</sequence>